<evidence type="ECO:0000313" key="2">
    <source>
        <dbReference type="EMBL" id="GAO99223.1"/>
    </source>
</evidence>
<keyword evidence="3" id="KW-1185">Reference proteome</keyword>
<evidence type="ECO:0000256" key="1">
    <source>
        <dbReference type="SAM" id="Phobius"/>
    </source>
</evidence>
<keyword evidence="1" id="KW-0472">Membrane</keyword>
<sequence length="168" mass="19595">MQLIKNFLHKLLHHQKTLAWVFVASMTAIMLTYNMSIRFGLSEKIILHIMMLYPIEVVIVYCLRTYFSLPLVLRAHRYYPGLITENIPAWVSRTASVMLLNVTVMMAGFTALNQQLYPDFLPSFAENWVKSYFVAVPVFFLVVRPLILFSFRYLKARYPIPAVIEVVE</sequence>
<feature type="transmembrane region" description="Helical" evidence="1">
    <location>
        <begin position="132"/>
        <end position="151"/>
    </location>
</feature>
<gene>
    <name evidence="2" type="ORF">FFIC_090470</name>
</gene>
<dbReference type="OrthoDB" id="2144080at2"/>
<dbReference type="Proteomes" id="UP000253891">
    <property type="component" value="Unassembled WGS sequence"/>
</dbReference>
<dbReference type="Pfam" id="PF11391">
    <property type="entry name" value="DUF2798"/>
    <property type="match status" value="1"/>
</dbReference>
<evidence type="ECO:0000313" key="3">
    <source>
        <dbReference type="Proteomes" id="UP000253891"/>
    </source>
</evidence>
<reference evidence="2 3" key="1">
    <citation type="journal article" date="2015" name="BMC Genomics">
        <title>Comparative genomics of Fructobacillus spp. and Leuconostoc spp. reveals niche-specific evolution of Fructobacillus spp.</title>
        <authorList>
            <person name="Endo A."/>
            <person name="Tanizawa Y."/>
            <person name="Tanaka N."/>
            <person name="Maeno S."/>
            <person name="Kumar H."/>
            <person name="Shiwa Y."/>
            <person name="Okada S."/>
            <person name="Yoshikawa H."/>
            <person name="Dicks L."/>
            <person name="Nakagawa J."/>
            <person name="Arita M."/>
        </authorList>
    </citation>
    <scope>NUCLEOTIDE SEQUENCE [LARGE SCALE GENOMIC DNA]</scope>
    <source>
        <strain evidence="2 3">JCM 12225</strain>
    </source>
</reference>
<feature type="transmembrane region" description="Helical" evidence="1">
    <location>
        <begin position="90"/>
        <end position="112"/>
    </location>
</feature>
<organism evidence="2 3">
    <name type="scientific">Fructobacillus ficulneus</name>
    <dbReference type="NCBI Taxonomy" id="157463"/>
    <lineage>
        <taxon>Bacteria</taxon>
        <taxon>Bacillati</taxon>
        <taxon>Bacillota</taxon>
        <taxon>Bacilli</taxon>
        <taxon>Lactobacillales</taxon>
        <taxon>Lactobacillaceae</taxon>
        <taxon>Fructobacillus</taxon>
    </lineage>
</organism>
<proteinExistence type="predicted"/>
<dbReference type="AlphaFoldDB" id="A0A0K8MG96"/>
<keyword evidence="1" id="KW-0812">Transmembrane</keyword>
<accession>A0A0K8MG96</accession>
<name>A0A0K8MG96_9LACO</name>
<protein>
    <submittedName>
        <fullName evidence="2">Uncharacterized protein</fullName>
    </submittedName>
</protein>
<dbReference type="STRING" id="157463.GCA_001047075_00145"/>
<feature type="transmembrane region" description="Helical" evidence="1">
    <location>
        <begin position="20"/>
        <end position="39"/>
    </location>
</feature>
<feature type="transmembrane region" description="Helical" evidence="1">
    <location>
        <begin position="45"/>
        <end position="69"/>
    </location>
</feature>
<keyword evidence="1" id="KW-1133">Transmembrane helix</keyword>
<dbReference type="InterPro" id="IPR021529">
    <property type="entry name" value="DUF2798"/>
</dbReference>
<dbReference type="RefSeq" id="WP_061992648.1">
    <property type="nucleotide sequence ID" value="NZ_DF967986.1"/>
</dbReference>
<dbReference type="EMBL" id="DF967986">
    <property type="protein sequence ID" value="GAO99223.1"/>
    <property type="molecule type" value="Genomic_DNA"/>
</dbReference>